<dbReference type="Proteomes" id="UP000092445">
    <property type="component" value="Unassembled WGS sequence"/>
</dbReference>
<proteinExistence type="predicted"/>
<dbReference type="EnsemblMetazoa" id="GPAI038845-RA">
    <property type="protein sequence ID" value="GPAI038845-PA"/>
    <property type="gene ID" value="GPAI038845"/>
</dbReference>
<name>A0A1B0A9U6_GLOPL</name>
<protein>
    <submittedName>
        <fullName evidence="1">Uncharacterized protein</fullName>
    </submittedName>
</protein>
<dbReference type="VEuPathDB" id="VectorBase:GPAI038845"/>
<evidence type="ECO:0000313" key="1">
    <source>
        <dbReference type="EnsemblMetazoa" id="GPAI038845-PA"/>
    </source>
</evidence>
<reference evidence="2" key="1">
    <citation type="submission" date="2014-03" db="EMBL/GenBank/DDBJ databases">
        <authorList>
            <person name="Aksoy S."/>
            <person name="Warren W."/>
            <person name="Wilson R.K."/>
        </authorList>
    </citation>
    <scope>NUCLEOTIDE SEQUENCE [LARGE SCALE GENOMIC DNA]</scope>
    <source>
        <strain evidence="2">IAEA</strain>
    </source>
</reference>
<accession>A0A1B0A9U6</accession>
<evidence type="ECO:0000313" key="2">
    <source>
        <dbReference type="Proteomes" id="UP000092445"/>
    </source>
</evidence>
<keyword evidence="2" id="KW-1185">Reference proteome</keyword>
<dbReference type="AlphaFoldDB" id="A0A1B0A9U6"/>
<reference evidence="1" key="2">
    <citation type="submission" date="2020-05" db="UniProtKB">
        <authorList>
            <consortium name="EnsemblMetazoa"/>
        </authorList>
    </citation>
    <scope>IDENTIFICATION</scope>
    <source>
        <strain evidence="1">IAEA</strain>
    </source>
</reference>
<organism evidence="1 2">
    <name type="scientific">Glossina pallidipes</name>
    <name type="common">Tsetse fly</name>
    <dbReference type="NCBI Taxonomy" id="7398"/>
    <lineage>
        <taxon>Eukaryota</taxon>
        <taxon>Metazoa</taxon>
        <taxon>Ecdysozoa</taxon>
        <taxon>Arthropoda</taxon>
        <taxon>Hexapoda</taxon>
        <taxon>Insecta</taxon>
        <taxon>Pterygota</taxon>
        <taxon>Neoptera</taxon>
        <taxon>Endopterygota</taxon>
        <taxon>Diptera</taxon>
        <taxon>Brachycera</taxon>
        <taxon>Muscomorpha</taxon>
        <taxon>Hippoboscoidea</taxon>
        <taxon>Glossinidae</taxon>
        <taxon>Glossina</taxon>
    </lineage>
</organism>
<sequence>MEWMIEPPPNRISANDMQQMALDIFGFYLGRKARSPWTAHTYLYQAVAVAVAVAVAAKEIKSNDKLWTARYFQFLIDYRGIKILDQRETCLLLIALKRINEMDNQVVTICNLQKVT</sequence>